<evidence type="ECO:0000256" key="4">
    <source>
        <dbReference type="RuleBase" id="RU362063"/>
    </source>
</evidence>
<dbReference type="Gene3D" id="2.30.30.760">
    <property type="match status" value="1"/>
</dbReference>
<feature type="region of interest" description="Disordered" evidence="5">
    <location>
        <begin position="223"/>
        <end position="247"/>
    </location>
</feature>
<evidence type="ECO:0000313" key="8">
    <source>
        <dbReference type="Proteomes" id="UP000063236"/>
    </source>
</evidence>
<sequence>MRFTHTTPAVLFLSVVTSSVFAVQPAAAPTPDLQAQARNATLVKLKALVEQAGLSDATFDVTVSPPKPPMPTCASPFNFSFGDFRRLARISMTARCADSGRTVKLVSHATLKATLPVAAHDIDARREITRDDLDEEQRSVSSLADTVTRADDAIGKASRRALRTGQVLSRRALLSPELVRRGQTVRIVARLGQAEIVNTGVALQAGGKDEVIRVRVGSSANGKVVSARVTGPGAAEPADRPAPPASH</sequence>
<dbReference type="Gene3D" id="3.90.1210.10">
    <property type="entry name" value="Antifreeze-like/N-acetylneuraminic acid synthase C-terminal domain"/>
    <property type="match status" value="1"/>
</dbReference>
<dbReference type="InterPro" id="IPR013974">
    <property type="entry name" value="SAF"/>
</dbReference>
<dbReference type="Pfam" id="PF13144">
    <property type="entry name" value="ChapFlgA"/>
    <property type="match status" value="1"/>
</dbReference>
<keyword evidence="7" id="KW-0969">Cilium</keyword>
<dbReference type="PANTHER" id="PTHR36307">
    <property type="entry name" value="FLAGELLA BASAL BODY P-RING FORMATION PROTEIN FLGA"/>
    <property type="match status" value="1"/>
</dbReference>
<gene>
    <name evidence="7" type="ORF">WL88_28975</name>
</gene>
<dbReference type="AlphaFoldDB" id="A0AAW3P920"/>
<keyword evidence="2 4" id="KW-0732">Signal</keyword>
<keyword evidence="3 4" id="KW-0574">Periplasm</keyword>
<feature type="chain" id="PRO_5043086673" description="Flagella basal body P-ring formation protein FlgA" evidence="4">
    <location>
        <begin position="23"/>
        <end position="247"/>
    </location>
</feature>
<dbReference type="NCBIfam" id="TIGR03170">
    <property type="entry name" value="flgA_cterm"/>
    <property type="match status" value="1"/>
</dbReference>
<feature type="domain" description="SAF" evidence="6">
    <location>
        <begin position="113"/>
        <end position="174"/>
    </location>
</feature>
<reference evidence="7 8" key="1">
    <citation type="submission" date="2015-11" db="EMBL/GenBank/DDBJ databases">
        <title>Expanding the genomic diversity of Burkholderia species for the development of highly accurate diagnostics.</title>
        <authorList>
            <person name="Sahl J."/>
            <person name="Keim P."/>
            <person name="Wagner D."/>
        </authorList>
    </citation>
    <scope>NUCLEOTIDE SEQUENCE [LARGE SCALE GENOMIC DNA]</scope>
    <source>
        <strain evidence="7 8">MSMB378WGS</strain>
    </source>
</reference>
<comment type="caution">
    <text evidence="7">The sequence shown here is derived from an EMBL/GenBank/DDBJ whole genome shotgun (WGS) entry which is preliminary data.</text>
</comment>
<dbReference type="PANTHER" id="PTHR36307:SF1">
    <property type="entry name" value="FLAGELLA BASAL BODY P-RING FORMATION PROTEIN FLGA"/>
    <property type="match status" value="1"/>
</dbReference>
<protein>
    <recommendedName>
        <fullName evidence="4">Flagella basal body P-ring formation protein FlgA</fullName>
    </recommendedName>
</protein>
<comment type="function">
    <text evidence="4">Involved in the assembly process of the P-ring formation. It may associate with FlgF on the rod constituting a structure essential for the P-ring assembly or may act as a modulator protein for the P-ring assembly.</text>
</comment>
<feature type="signal peptide" evidence="4">
    <location>
        <begin position="1"/>
        <end position="22"/>
    </location>
</feature>
<evidence type="ECO:0000256" key="2">
    <source>
        <dbReference type="ARBA" id="ARBA00022729"/>
    </source>
</evidence>
<dbReference type="EMBL" id="LPJV01000062">
    <property type="protein sequence ID" value="KWF45114.1"/>
    <property type="molecule type" value="Genomic_DNA"/>
</dbReference>
<comment type="similarity">
    <text evidence="4">Belongs to the FlgA family.</text>
</comment>
<keyword evidence="7" id="KW-0966">Cell projection</keyword>
<comment type="subcellular location">
    <subcellularLocation>
        <location evidence="1 4">Periplasm</location>
    </subcellularLocation>
</comment>
<evidence type="ECO:0000256" key="1">
    <source>
        <dbReference type="ARBA" id="ARBA00004418"/>
    </source>
</evidence>
<dbReference type="InterPro" id="IPR039246">
    <property type="entry name" value="Flagellar_FlgA"/>
</dbReference>
<evidence type="ECO:0000256" key="5">
    <source>
        <dbReference type="SAM" id="MobiDB-lite"/>
    </source>
</evidence>
<evidence type="ECO:0000259" key="6">
    <source>
        <dbReference type="SMART" id="SM00858"/>
    </source>
</evidence>
<dbReference type="Proteomes" id="UP000063236">
    <property type="component" value="Unassembled WGS sequence"/>
</dbReference>
<dbReference type="GO" id="GO:0044780">
    <property type="term" value="P:bacterial-type flagellum assembly"/>
    <property type="evidence" value="ECO:0007669"/>
    <property type="project" value="InterPro"/>
</dbReference>
<proteinExistence type="inferred from homology"/>
<dbReference type="SMART" id="SM00858">
    <property type="entry name" value="SAF"/>
    <property type="match status" value="1"/>
</dbReference>
<keyword evidence="7" id="KW-0282">Flagellum</keyword>
<dbReference type="InterPro" id="IPR017585">
    <property type="entry name" value="SAF_FlgA"/>
</dbReference>
<accession>A0AAW3P920</accession>
<name>A0AAW3P920_9BURK</name>
<dbReference type="CDD" id="cd11614">
    <property type="entry name" value="SAF_CpaB_FlgA_like"/>
    <property type="match status" value="1"/>
</dbReference>
<organism evidence="7 8">
    <name type="scientific">Burkholderia diffusa</name>
    <dbReference type="NCBI Taxonomy" id="488732"/>
    <lineage>
        <taxon>Bacteria</taxon>
        <taxon>Pseudomonadati</taxon>
        <taxon>Pseudomonadota</taxon>
        <taxon>Betaproteobacteria</taxon>
        <taxon>Burkholderiales</taxon>
        <taxon>Burkholderiaceae</taxon>
        <taxon>Burkholderia</taxon>
        <taxon>Burkholderia cepacia complex</taxon>
    </lineage>
</organism>
<dbReference type="GO" id="GO:0042597">
    <property type="term" value="C:periplasmic space"/>
    <property type="evidence" value="ECO:0007669"/>
    <property type="project" value="UniProtKB-SubCell"/>
</dbReference>
<keyword evidence="4" id="KW-1005">Bacterial flagellum biogenesis</keyword>
<evidence type="ECO:0000313" key="7">
    <source>
        <dbReference type="EMBL" id="KWF45114.1"/>
    </source>
</evidence>
<evidence type="ECO:0000256" key="3">
    <source>
        <dbReference type="ARBA" id="ARBA00022764"/>
    </source>
</evidence>